<organism evidence="1 2">
    <name type="scientific">Neurospora intermedia</name>
    <dbReference type="NCBI Taxonomy" id="5142"/>
    <lineage>
        <taxon>Eukaryota</taxon>
        <taxon>Fungi</taxon>
        <taxon>Dikarya</taxon>
        <taxon>Ascomycota</taxon>
        <taxon>Pezizomycotina</taxon>
        <taxon>Sordariomycetes</taxon>
        <taxon>Sordariomycetidae</taxon>
        <taxon>Sordariales</taxon>
        <taxon>Sordariaceae</taxon>
        <taxon>Neurospora</taxon>
    </lineage>
</organism>
<gene>
    <name evidence="1" type="ORF">QR685DRAFT_571622</name>
</gene>
<sequence length="141" mass="15554">MGHLSAQKTHGATSRSLWVLSPCVLTRGIILMNMNSSSSSAIRLLAQQSMKRDLSQETRELIDLKALVAVTKAIDFSAIAELQLAQEGSTRVEPIESLRTADLYPAILRDVELVGYNMPTPIQRYCIPATILWQESVRGLS</sequence>
<accession>A0ABR3DD27</accession>
<dbReference type="Proteomes" id="UP001451303">
    <property type="component" value="Unassembled WGS sequence"/>
</dbReference>
<dbReference type="InterPro" id="IPR027417">
    <property type="entry name" value="P-loop_NTPase"/>
</dbReference>
<protein>
    <recommendedName>
        <fullName evidence="3">DEAD-box RNA helicase Q domain-containing protein</fullName>
    </recommendedName>
</protein>
<evidence type="ECO:0008006" key="3">
    <source>
        <dbReference type="Google" id="ProtNLM"/>
    </source>
</evidence>
<name>A0ABR3DD27_NEUIN</name>
<evidence type="ECO:0000313" key="2">
    <source>
        <dbReference type="Proteomes" id="UP001451303"/>
    </source>
</evidence>
<reference evidence="1 2" key="1">
    <citation type="submission" date="2023-09" db="EMBL/GenBank/DDBJ databases">
        <title>Multi-omics analysis of a traditional fermented food reveals byproduct-associated fungal strains for waste-to-food upcycling.</title>
        <authorList>
            <consortium name="Lawrence Berkeley National Laboratory"/>
            <person name="Rekdal V.M."/>
            <person name="Villalobos-Escobedo J.M."/>
            <person name="Rodriguez-Valeron N."/>
            <person name="Garcia M.O."/>
            <person name="Vasquez D.P."/>
            <person name="Damayanti I."/>
            <person name="Sorensen P.M."/>
            <person name="Baidoo E.E."/>
            <person name="De Carvalho A.C."/>
            <person name="Riley R."/>
            <person name="Lipzen A."/>
            <person name="He G."/>
            <person name="Yan M."/>
            <person name="Haridas S."/>
            <person name="Daum C."/>
            <person name="Yoshinaga Y."/>
            <person name="Ng V."/>
            <person name="Grigoriev I.V."/>
            <person name="Munk R."/>
            <person name="Nuraida L."/>
            <person name="Wijaya C.H."/>
            <person name="Morales P.-C."/>
            <person name="Keasling J.D."/>
        </authorList>
    </citation>
    <scope>NUCLEOTIDE SEQUENCE [LARGE SCALE GENOMIC DNA]</scope>
    <source>
        <strain evidence="1 2">FGSC 2613</strain>
    </source>
</reference>
<evidence type="ECO:0000313" key="1">
    <source>
        <dbReference type="EMBL" id="KAL0470509.1"/>
    </source>
</evidence>
<proteinExistence type="predicted"/>
<dbReference type="Gene3D" id="3.40.50.300">
    <property type="entry name" value="P-loop containing nucleotide triphosphate hydrolases"/>
    <property type="match status" value="1"/>
</dbReference>
<dbReference type="EMBL" id="JAVLET010000004">
    <property type="protein sequence ID" value="KAL0470509.1"/>
    <property type="molecule type" value="Genomic_DNA"/>
</dbReference>
<comment type="caution">
    <text evidence="1">The sequence shown here is derived from an EMBL/GenBank/DDBJ whole genome shotgun (WGS) entry which is preliminary data.</text>
</comment>
<keyword evidence="2" id="KW-1185">Reference proteome</keyword>